<evidence type="ECO:0000313" key="6">
    <source>
        <dbReference type="Proteomes" id="UP001276761"/>
    </source>
</evidence>
<name>A0AAJ2S0H0_9GAMM</name>
<dbReference type="SUPFAM" id="SSF58104">
    <property type="entry name" value="Methyl-accepting chemotaxis protein (MCP) signaling domain"/>
    <property type="match status" value="1"/>
</dbReference>
<dbReference type="PRINTS" id="PR00260">
    <property type="entry name" value="CHEMTRNSDUCR"/>
</dbReference>
<dbReference type="Proteomes" id="UP001276761">
    <property type="component" value="Unassembled WGS sequence"/>
</dbReference>
<dbReference type="RefSeq" id="WP_198348939.1">
    <property type="nucleotide sequence ID" value="NZ_JABASV010000003.1"/>
</dbReference>
<feature type="domain" description="Methyl-accepting transducer" evidence="3">
    <location>
        <begin position="236"/>
        <end position="422"/>
    </location>
</feature>
<dbReference type="InterPro" id="IPR013655">
    <property type="entry name" value="PAS_fold_3"/>
</dbReference>
<dbReference type="InterPro" id="IPR013656">
    <property type="entry name" value="PAS_4"/>
</dbReference>
<dbReference type="GeneID" id="303165021"/>
<evidence type="ECO:0000259" key="3">
    <source>
        <dbReference type="PROSITE" id="PS50111"/>
    </source>
</evidence>
<keyword evidence="1 2" id="KW-0807">Transducer</keyword>
<reference evidence="5" key="1">
    <citation type="submission" date="2023-11" db="EMBL/GenBank/DDBJ databases">
        <title>MicrobeMod: A computational toolkit for identifying prokaryotic methylation and restriction-modification with nanopore sequencing.</title>
        <authorList>
            <person name="Crits-Christoph A."/>
            <person name="Kang S.C."/>
            <person name="Lee H."/>
            <person name="Ostrov N."/>
        </authorList>
    </citation>
    <scope>NUCLEOTIDE SEQUENCE</scope>
    <source>
        <strain evidence="5">ATCC BAA-953</strain>
    </source>
</reference>
<dbReference type="AlphaFoldDB" id="A0AAJ2S0H0"/>
<comment type="caution">
    <text evidence="5">The sequence shown here is derived from an EMBL/GenBank/DDBJ whole genome shotgun (WGS) entry which is preliminary data.</text>
</comment>
<dbReference type="Pfam" id="PF08447">
    <property type="entry name" value="PAS_3"/>
    <property type="match status" value="1"/>
</dbReference>
<feature type="domain" description="PAC" evidence="4">
    <location>
        <begin position="79"/>
        <end position="131"/>
    </location>
</feature>
<evidence type="ECO:0000256" key="2">
    <source>
        <dbReference type="PROSITE-ProRule" id="PRU00284"/>
    </source>
</evidence>
<sequence length="422" mass="46685">MLAYFASDALRSALTQHTACIYFSSEGIIQEASEPFLASMGYLLADIKGQHHRIFCFPEETSNRQYDDFWKSLAAGVSQQGRFRRMNALGEEVWLEATYLPIKNRRGNVVQILKVATDVTKEHQNAASERFILQALNSSMAVIEFTTDGFILDANTNFEQVMGYPLHKLRGEHHRLFCDNDFYREHSDFWQRLSQGEYKQGKFLRLNAKGDAVWLEATYNPIFDDEGKVVKVVKFATDITQAMLATEAAKATVSSAQASSSQTERIAQNGLTHLQTVLSDSQHAAHTLNEAQQLITALNQQAEQINKITASIAQIASQTNLLSLNAAVEAARAGEQGRGFAVVANEVRQLAKGSSEAVSEITRVLKENNALVARTTQAMQQVVKQGESSQTSVKEIESIVSEILQGAQNVSHSIERLSLAPS</sequence>
<dbReference type="GO" id="GO:0004888">
    <property type="term" value="F:transmembrane signaling receptor activity"/>
    <property type="evidence" value="ECO:0007669"/>
    <property type="project" value="InterPro"/>
</dbReference>
<dbReference type="GO" id="GO:0007165">
    <property type="term" value="P:signal transduction"/>
    <property type="evidence" value="ECO:0007669"/>
    <property type="project" value="UniProtKB-KW"/>
</dbReference>
<proteinExistence type="predicted"/>
<dbReference type="PANTHER" id="PTHR24422:SF10">
    <property type="entry name" value="CHEMOTAXIS PROTEIN METHYLTRANSFERASE 2"/>
    <property type="match status" value="1"/>
</dbReference>
<dbReference type="CDD" id="cd00130">
    <property type="entry name" value="PAS"/>
    <property type="match status" value="2"/>
</dbReference>
<dbReference type="PROSITE" id="PS50111">
    <property type="entry name" value="CHEMOTAXIS_TRANSDUC_2"/>
    <property type="match status" value="1"/>
</dbReference>
<dbReference type="NCBIfam" id="TIGR00229">
    <property type="entry name" value="sensory_box"/>
    <property type="match status" value="2"/>
</dbReference>
<dbReference type="SUPFAM" id="SSF55785">
    <property type="entry name" value="PYP-like sensor domain (PAS domain)"/>
    <property type="match status" value="2"/>
</dbReference>
<dbReference type="Pfam" id="PF00015">
    <property type="entry name" value="MCPsignal"/>
    <property type="match status" value="1"/>
</dbReference>
<accession>A0AAJ2S0H0</accession>
<dbReference type="SMART" id="SM00086">
    <property type="entry name" value="PAC"/>
    <property type="match status" value="2"/>
</dbReference>
<dbReference type="InterPro" id="IPR000700">
    <property type="entry name" value="PAS-assoc_C"/>
</dbReference>
<dbReference type="Pfam" id="PF08448">
    <property type="entry name" value="PAS_4"/>
    <property type="match status" value="1"/>
</dbReference>
<dbReference type="Gene3D" id="3.30.450.20">
    <property type="entry name" value="PAS domain"/>
    <property type="match status" value="2"/>
</dbReference>
<dbReference type="InterPro" id="IPR004089">
    <property type="entry name" value="MCPsignal_dom"/>
</dbReference>
<dbReference type="PANTHER" id="PTHR24422">
    <property type="entry name" value="CHEMOTAXIS PROTEIN METHYLTRANSFERASE"/>
    <property type="match status" value="1"/>
</dbReference>
<evidence type="ECO:0000259" key="4">
    <source>
        <dbReference type="PROSITE" id="PS50113"/>
    </source>
</evidence>
<organism evidence="5 6">
    <name type="scientific">Vreelandella alkaliphila</name>
    <dbReference type="NCBI Taxonomy" id="272774"/>
    <lineage>
        <taxon>Bacteria</taxon>
        <taxon>Pseudomonadati</taxon>
        <taxon>Pseudomonadota</taxon>
        <taxon>Gammaproteobacteria</taxon>
        <taxon>Oceanospirillales</taxon>
        <taxon>Halomonadaceae</taxon>
        <taxon>Vreelandella</taxon>
    </lineage>
</organism>
<dbReference type="SMART" id="SM00283">
    <property type="entry name" value="MA"/>
    <property type="match status" value="1"/>
</dbReference>
<dbReference type="PROSITE" id="PS50113">
    <property type="entry name" value="PAC"/>
    <property type="match status" value="2"/>
</dbReference>
<dbReference type="InterPro" id="IPR004090">
    <property type="entry name" value="Chemotax_Me-accpt_rcpt"/>
</dbReference>
<dbReference type="GO" id="GO:0016020">
    <property type="term" value="C:membrane"/>
    <property type="evidence" value="ECO:0007669"/>
    <property type="project" value="InterPro"/>
</dbReference>
<dbReference type="Gene3D" id="1.10.287.950">
    <property type="entry name" value="Methyl-accepting chemotaxis protein"/>
    <property type="match status" value="1"/>
</dbReference>
<feature type="domain" description="PAC" evidence="4">
    <location>
        <begin position="197"/>
        <end position="251"/>
    </location>
</feature>
<dbReference type="InterPro" id="IPR050903">
    <property type="entry name" value="Bact_Chemotaxis_MeTrfase"/>
</dbReference>
<dbReference type="InterPro" id="IPR000014">
    <property type="entry name" value="PAS"/>
</dbReference>
<dbReference type="InterPro" id="IPR001610">
    <property type="entry name" value="PAC"/>
</dbReference>
<dbReference type="InterPro" id="IPR035965">
    <property type="entry name" value="PAS-like_dom_sf"/>
</dbReference>
<evidence type="ECO:0000313" key="5">
    <source>
        <dbReference type="EMBL" id="MDX5977105.1"/>
    </source>
</evidence>
<dbReference type="GO" id="GO:0006935">
    <property type="term" value="P:chemotaxis"/>
    <property type="evidence" value="ECO:0007669"/>
    <property type="project" value="InterPro"/>
</dbReference>
<evidence type="ECO:0000256" key="1">
    <source>
        <dbReference type="ARBA" id="ARBA00023224"/>
    </source>
</evidence>
<protein>
    <submittedName>
        <fullName evidence="5">PAS domain-containing methyl-accepting chemotaxis protein</fullName>
    </submittedName>
</protein>
<gene>
    <name evidence="5" type="ORF">SIL78_05935</name>
</gene>
<dbReference type="EMBL" id="JAWXXT010000001">
    <property type="protein sequence ID" value="MDX5977105.1"/>
    <property type="molecule type" value="Genomic_DNA"/>
</dbReference>